<dbReference type="Pfam" id="PF08659">
    <property type="entry name" value="KR"/>
    <property type="match status" value="3"/>
</dbReference>
<dbReference type="Pfam" id="PF08990">
    <property type="entry name" value="Docking"/>
    <property type="match status" value="1"/>
</dbReference>
<dbReference type="InterPro" id="IPR014030">
    <property type="entry name" value="Ketoacyl_synth_N"/>
</dbReference>
<evidence type="ECO:0000256" key="3">
    <source>
        <dbReference type="ARBA" id="ARBA00022553"/>
    </source>
</evidence>
<dbReference type="PROSITE" id="PS52004">
    <property type="entry name" value="KS3_2"/>
    <property type="match status" value="3"/>
</dbReference>
<keyword evidence="2" id="KW-0596">Phosphopantetheine</keyword>
<evidence type="ECO:0000256" key="4">
    <source>
        <dbReference type="ARBA" id="ARBA00022679"/>
    </source>
</evidence>
<evidence type="ECO:0000256" key="8">
    <source>
        <dbReference type="SAM" id="Coils"/>
    </source>
</evidence>
<protein>
    <submittedName>
        <fullName evidence="12">SDR family NAD(P)-dependent oxidoreductase</fullName>
    </submittedName>
</protein>
<dbReference type="Gene3D" id="3.40.366.10">
    <property type="entry name" value="Malonyl-Coenzyme A Acyl Carrier Protein, domain 2"/>
    <property type="match status" value="3"/>
</dbReference>
<dbReference type="PROSITE" id="PS00012">
    <property type="entry name" value="PHOSPHOPANTETHEINE"/>
    <property type="match status" value="2"/>
</dbReference>
<feature type="domain" description="Ketosynthase family 3 (KS3)" evidence="11">
    <location>
        <begin position="3031"/>
        <end position="3460"/>
    </location>
</feature>
<dbReference type="SUPFAM" id="SSF52151">
    <property type="entry name" value="FabD/lysophospholipase-like"/>
    <property type="match status" value="3"/>
</dbReference>
<dbReference type="Gene3D" id="3.40.47.10">
    <property type="match status" value="3"/>
</dbReference>
<dbReference type="InterPro" id="IPR016035">
    <property type="entry name" value="Acyl_Trfase/lysoPLipase"/>
</dbReference>
<dbReference type="InterPro" id="IPR057326">
    <property type="entry name" value="KR_dom"/>
</dbReference>
<dbReference type="Pfam" id="PF02801">
    <property type="entry name" value="Ketoacyl-synt_C"/>
    <property type="match status" value="3"/>
</dbReference>
<dbReference type="InterPro" id="IPR006162">
    <property type="entry name" value="Ppantetheine_attach_site"/>
</dbReference>
<dbReference type="SMART" id="SM00822">
    <property type="entry name" value="PKS_KR"/>
    <property type="match status" value="3"/>
</dbReference>
<dbReference type="InterPro" id="IPR016039">
    <property type="entry name" value="Thiolase-like"/>
</dbReference>
<dbReference type="Gene3D" id="6.10.140.1830">
    <property type="match status" value="2"/>
</dbReference>
<proteinExistence type="predicted"/>
<keyword evidence="6" id="KW-0511">Multifunctional enzyme</keyword>
<dbReference type="GO" id="GO:0004315">
    <property type="term" value="F:3-oxoacyl-[acyl-carrier-protein] synthase activity"/>
    <property type="evidence" value="ECO:0007669"/>
    <property type="project" value="InterPro"/>
</dbReference>
<comment type="cofactor">
    <cofactor evidence="1">
        <name>pantetheine 4'-phosphate</name>
        <dbReference type="ChEBI" id="CHEBI:47942"/>
    </cofactor>
</comment>
<dbReference type="InterPro" id="IPR001227">
    <property type="entry name" value="Ac_transferase_dom_sf"/>
</dbReference>
<feature type="domain" description="Carrier" evidence="10">
    <location>
        <begin position="2931"/>
        <end position="3006"/>
    </location>
</feature>
<dbReference type="CDD" id="cd00833">
    <property type="entry name" value="PKS"/>
    <property type="match status" value="3"/>
</dbReference>
<keyword evidence="3" id="KW-0597">Phosphoprotein</keyword>
<dbReference type="SUPFAM" id="SSF47336">
    <property type="entry name" value="ACP-like"/>
    <property type="match status" value="3"/>
</dbReference>
<evidence type="ECO:0000313" key="13">
    <source>
        <dbReference type="Proteomes" id="UP000298111"/>
    </source>
</evidence>
<dbReference type="PROSITE" id="PS50075">
    <property type="entry name" value="CARRIER"/>
    <property type="match status" value="3"/>
</dbReference>
<evidence type="ECO:0000259" key="10">
    <source>
        <dbReference type="PROSITE" id="PS50075"/>
    </source>
</evidence>
<dbReference type="Pfam" id="PF16197">
    <property type="entry name" value="KAsynt_C_assoc"/>
    <property type="match status" value="3"/>
</dbReference>
<organism evidence="12 13">
    <name type="scientific">Streptomyces albus</name>
    <dbReference type="NCBI Taxonomy" id="1888"/>
    <lineage>
        <taxon>Bacteria</taxon>
        <taxon>Bacillati</taxon>
        <taxon>Actinomycetota</taxon>
        <taxon>Actinomycetes</taxon>
        <taxon>Kitasatosporales</taxon>
        <taxon>Streptomycetaceae</taxon>
        <taxon>Streptomyces</taxon>
    </lineage>
</organism>
<sequence length="4667" mass="484809">MPAAPDASDKIVEALRAALRDNERLKQRNQRLEQTAREPIAIVGMGCRLPGDVRSPEALWELLAAGEDATSQFPDRPGWEIESLVDPDPERSGTSYVSRGGFLHDAGEFDADFFGISPREALAMDPQQRLLLEVAWETFEHARISPSSLRGTATGVFAGAIGQDYGPIVDASGIDADGYLATGSATSVASGRIAYVLGLEGPAVTVDAACASSLVALHLAVQSLRSGECSLALAGGAQVMASPSTFREFSSLRGLAPDGRCKPFSDDADGTAFSEGVGLLLVERLSDARRNGHRVLALVRGTAANQDGASNGLTAPNGLSQQRVIRQALANAGVPASEVDVVEGHGTGTTLGDPIEARALLATYGQGRPAERPLWLGSVKSNLGHTQGAAGVAGVMKMVLALRHGVMPKSLHTGSPSSHVDWSAGAVELLSEAREWPCVEGRPRRAGVSAFGMSGTNAHVILEEAPAEPAPVRSDDGDVAGAWMPTVVPWVLSARDSEALREQAAGLVPLAGGADVDAVGVGWSLVTTRARFEHRAVVVGGYGSGLSALAAGEPAGGVVSGVVGPVGRTVFVFPGQGAQWAGMAVGLLESSPVFAERMRECEVALSAFVDWSLLGVLRGDAGAPSLERVDVVQPVSFAVMVSLAELWRSYGVEPAAVVGHSQGEIAAACVAGALSLEDAARVVCLRSRAIARLSGSGGMASVAAPVGRVEELLAGWSGRVWVAAVNSASQVVVSGEAEAVGEVVAECERLGVRARRIAVDYASHSPAMDALKDDLAAALEGISPRAGQVPVLSTVTGEFTDGSQMDSGYWFMNLRSRVRFAEAVEKLAAEGFGTFVEVSSHPVMTTAVQEVTDGTEGVVVAGSLRRDEGGLDRFLASAAELWVRGVEVDWTALFADARPRTVDLPTYPFQRRHYWPDYRPRAASAEPDGTADGAFWSAVERADAETLADTLGTDVAVLDPLLPALADWRRKQREEDTTDAWRYEVTWRPWRPTGDAPPALTGTWLVVRSAAASDTEQTGAVVDALGAHGADVRTLVLSDDLGDRQAVAERLREVVPQPTGVLSLLAFDERPHLDLPGVPSGLAATVALVQALGDVSCTAPVWLATRGAVGIGPSDPLRSAAQAALWGLGRVVGLEHPERWGGLLDLPEVLDARGGQRLAAALADGSEDQIALRASGCFVARLVHAAPGSGRTRPWQPHGTALITGGTGGIGAELVRWLAKEGIGHLVLTSRRGADAPGAAELRDELAAQGVGVTLAACDVADRAALAEVLGQVPEEHPLTVVAHAAGVGEYAPLAGHEPAHLADVMAAKVLGAAHLDELLGDRPLDAFVLFSSGAAVWGSGMQSAYAAANAYLEALAQLRRSRGRVATSVAWGAWGGTGMASDAGMARQLGAQGIRPMPPALALTALRGAVERDETATVLADVDWERFAPAFAAARHRPLLDDLPEAGAALASSPADTGQGSAGGDLRRRLAGRTPAEQQRELLDLVRAHAAAVLGHRGGDAVEQERAFRDLGFDSLTAVELRNRLSAATGLRLPSTLVFDHARPRLLAAFLRTELCGDDSAAPDTPAAGGAGTDEPIAIVGMSCRFPGGVRSPEEFWTLLADGTDALSPLPSDRDWPPAVGGVREGGFVHDAAEFDAGFFEMSPREALATDPQQRLLLEASWAAFEHAGIDPSAMRGTRTGVFIGCNSMGYASGLTSVPEEVQGHLLIGNATAVVSGRVAYSLGLEGPAVTLDTACSSSLVALHLAAQSLRSGESAMALAGGVAVLVTPDSFTEFSRQGGLAADGRCKAFSDEADGTGWGEGVGLLVLERLSDARRNGHEVLAVVRGTATNQDGASNGLSAPSGPAQQRVIRQALANAGLTASDVDAVEAHGTGTTLGDPVEAHALLATYGQDRPEDRPLWMGSVKSNIGHTQAAAGVAGVIKMVLALRHGTLPRTLHAGTRSTKIDWSSGTAELLTEAREWPRGERPRRAGVSAFGISGTNAHAILEEAPAPPAGQAGDPEAGTVAARDVVLPVVPWVVSAKSHDALAAQAGQVASRTAGLDPVDVAMSLATTRASLEHRAVVLDAGTDGLRARLAGLAAGEPGPDVVTRVAREGLTGFVFSGQGGQRLGMGRELAETFPVFADALDEVCAHFDGLLDRPLRDVMFTDGEALGQTGWAQPALFAVEVALFRLVESWGVKPDYLVGHSVGELAAAHVSGVLSLADACKLVAARARLMQALPEGGAMWAVRATVDEVTPLLVEGVSVAAVNAPGQVVLSGTREAVETVAAGLGGRKGRWLETSHAFHSALMEPMLQEFTEAARDVAHGAARIPILSTATGEPVTEFTASYWADQVRGTVRFADAITRLKALGVARFVELGPDGSLLGAIGETCEHALAVSLLRRDKPEPVTAVAALAQLWADGAEADWAAFYAPTGARTVTLPTYAFQRRRYWLGNGPSGAGDRWRYQVAWRPFTHGDGRLSGNWLLLTPETDDGDVAALTEALRARGARPEPVAVAPGTDRAELAEALGGYADVAGVVCLPTLSAGPAQAASGWLADVVRALGDAAVPAPLWCVTSGAVRAGDNDPAPVAELAAVWGLGRVAALEHPDRWGGLVDLPARPTARDAARLAGLLAAAPDEVEVAIRSTGTFARRLAPGTRAPGAAGDWPLGGTVLVTGGTGALGGHVARWLTARGARHLVLVGRRGPDAPGAAELQEELTAAGTRVTLAACDVADRAALTALIDGLDTDGVHIDAVVHAAGVVDDALLHTMSRRQLADGWAAKATAAAHLHEVLGGRNLSAFVLFSSLAGTLGAVGQAGYAAANAYLDALAETRHRAGLPALSVAWGPWAGDGMAGTDDLAERMRHTGLVPMDAEPALAALERALGGAAPCTVISDIDRERITTAHRGPFLAELAAPETAFAGQGPAASAASGTVPRLRREVLALPAEARHAALLDAVCGEAAAVLGHATGEPVEPQAAFSVLGFNSLLALDLRGRLGALTGLDLPATLVWDHPDADTLARHLLRELAGDEGTSGPHDDALLPAPGGARDDDEPIAVVSMSCRFPGGLSSPEDLWRLLGDGADALSPFPEDRGWDTASLHHPDPAHEGTTYARESGFLQGVADFDADLFGINPREALAMDPQQRLLLECSWEAFERAGIDPKSVRGSRIGVFAGTNGQDYPAALHESGENVAGYVATGSSASVFSGRISYTFGLEGPAMTVDTACSASLVALHLACQALRAGECSAALVGGASVMSTPGALVEFSRQRALSPDGRCKAFSDSADGTGWGEGAGVVMVERLSDARRNGHPVLAVIRGTAVNQDGASNGLSAPSGPAQQRVIRQALAAAGLAPQDVDAVEAHGTGTTLGDPIEAQALLATYGQDRPEDRPLWLGSVKSNIGHTQAAAGVAGVIKTVLALRHATLPKTLHVTAPTSHVDWNGVRGGGVRLLTEERAWPDPGRPRRAGVSAFGVSGTNAHAILEQAPAPSEESGNHPQEPAPGARDTAQRPAPFTGAVLWTLSGKTPQALTAQATRLLTTVTGPDAPSAADVAWSLVTSRAALDLRAAVIGTDPGELVTGLTALADGREAAGVVTGAAGPPGRTVFVFPGQGAQWPGMATALADASPVFAAKLAECEEALAEFVDWSLGDVLRGSPGAPDHERVDVVQPALFAVMVSLAELWQSCGVRPHAVIGHSQGEIAAACVSGALSLRDAARVVALRSRALRALAGSGGMASVMLAPEQAGDLIAGHDGRLSVAAVNGPASVVVSGDVDALDELLARCAADGVRARRVPVDYASHSAHVDRILDDLRTALGPVRPQAPATPMLSTVTGEWIEAGELDADYWFRNLRRPVLLDPAVRTLAGQGHRSFLEMSPHPVLTVPVHETLHDCAEPATAPGRIFVGGSLRRDDGGPRRFATSLAEAYVSGMDVDWDAVFAGSGATRVDLPTYPFQHRRYWPRPATATTDPAGADPADGAFWTAVEQQDVTGLADTLGIGADALTEVLPHLSAWRRTRRSAAELDAWRHRVVWRPLAQQPTRLSGSWLLLTPQAPDASGTGHAEWCGAVGRALAAPGVDLRTVSIDPATATRDSLTELLREQAPPGTVRGILSLLGTDTRPHPAHPEVSAGVAATLQLAQALADTDGDAPLWLLTRAAELVTAADRLADTAQRQIWGMGRVIGLEQADRWGGLLDLPVQFTEPDAERLRQALAGSGDEDQIALRRQGLFVRRLVPAPLGDTPPVRRFRARGTALITGGTGGLGAHIARWLAAAGAEHLVLTSRRGPDAPGAGELREELTALGAKVTIAACDVSDRAALAALLAGLRDDGRRLRTVVHAAGVVQATPLGDMSLAECAGVIAAKVRGAAHLDELVDEFFDEADLDAFVLFSSNAGVWGSGGQAAYAAANAALDALAQSRRERGRTATSVAWGAWGGSGMAADPAAEEQLRRRGVITMPPERALAALGQALEHDETVLTVADVDWARFATGFTAARPRPLLDELPAVRQALADTGPREAAQGGTEPGERLRGMPAAERDAALLDLVRSAVAAVLGHTGIEAVDVNRPFKDLGFDSLTSVELRNRLTSATGLNLPATLVFDHPTPLDLTGRLRTGFAGEESAQLPPEQAVLQELDKLEAGISALSPDHDLEAVQARLRSLMSALGDRQSADGDMPVTRKLETATDDELFEFIHREFGKSS</sequence>
<dbReference type="EMBL" id="RCIY01000120">
    <property type="protein sequence ID" value="TGG74600.1"/>
    <property type="molecule type" value="Genomic_DNA"/>
</dbReference>
<name>A0A8H1QIS1_9ACTN</name>
<dbReference type="InterPro" id="IPR014031">
    <property type="entry name" value="Ketoacyl_synth_C"/>
</dbReference>
<keyword evidence="7" id="KW-0012">Acyltransferase</keyword>
<feature type="domain" description="Ketosynthase family 3 (KS3)" evidence="11">
    <location>
        <begin position="37"/>
        <end position="464"/>
    </location>
</feature>
<dbReference type="InterPro" id="IPR036736">
    <property type="entry name" value="ACP-like_sf"/>
</dbReference>
<evidence type="ECO:0000256" key="9">
    <source>
        <dbReference type="SAM" id="MobiDB-lite"/>
    </source>
</evidence>
<dbReference type="InterPro" id="IPR020841">
    <property type="entry name" value="PKS_Beta-ketoAc_synthase_dom"/>
</dbReference>
<dbReference type="SUPFAM" id="SSF51735">
    <property type="entry name" value="NAD(P)-binding Rossmann-fold domains"/>
    <property type="match status" value="6"/>
</dbReference>
<evidence type="ECO:0000259" key="11">
    <source>
        <dbReference type="PROSITE" id="PS52004"/>
    </source>
</evidence>
<evidence type="ECO:0000256" key="2">
    <source>
        <dbReference type="ARBA" id="ARBA00022450"/>
    </source>
</evidence>
<dbReference type="InterPro" id="IPR041618">
    <property type="entry name" value="PKS_DE"/>
</dbReference>
<dbReference type="SMART" id="SM01294">
    <property type="entry name" value="PKS_PP_betabranch"/>
    <property type="match status" value="2"/>
</dbReference>
<dbReference type="GO" id="GO:0006633">
    <property type="term" value="P:fatty acid biosynthetic process"/>
    <property type="evidence" value="ECO:0007669"/>
    <property type="project" value="InterPro"/>
</dbReference>
<dbReference type="Gene3D" id="1.10.1200.10">
    <property type="entry name" value="ACP-like"/>
    <property type="match status" value="3"/>
</dbReference>
<keyword evidence="5" id="KW-0045">Antibiotic biosynthesis</keyword>
<dbReference type="SMART" id="SM00825">
    <property type="entry name" value="PKS_KS"/>
    <property type="match status" value="3"/>
</dbReference>
<evidence type="ECO:0000256" key="5">
    <source>
        <dbReference type="ARBA" id="ARBA00023194"/>
    </source>
</evidence>
<dbReference type="GO" id="GO:0004312">
    <property type="term" value="F:fatty acid synthase activity"/>
    <property type="evidence" value="ECO:0007669"/>
    <property type="project" value="TreeGrafter"/>
</dbReference>
<dbReference type="InterPro" id="IPR009081">
    <property type="entry name" value="PP-bd_ACP"/>
</dbReference>
<dbReference type="Proteomes" id="UP000298111">
    <property type="component" value="Unassembled WGS sequence"/>
</dbReference>
<dbReference type="NCBIfam" id="NF045894">
    <property type="entry name" value="PKS_plus_SDR"/>
    <property type="match status" value="2"/>
</dbReference>
<dbReference type="InterPro" id="IPR036291">
    <property type="entry name" value="NAD(P)-bd_dom_sf"/>
</dbReference>
<evidence type="ECO:0000256" key="6">
    <source>
        <dbReference type="ARBA" id="ARBA00023268"/>
    </source>
</evidence>
<accession>A0A8H1QIS1</accession>
<reference evidence="12 13" key="1">
    <citation type="submission" date="2018-10" db="EMBL/GenBank/DDBJ databases">
        <title>Isolation of pseudouridimycin from Streptomyces albus DSM 40763.</title>
        <authorList>
            <person name="Rosenqvist P."/>
            <person name="Metsae-Ketelae M."/>
            <person name="Virta P."/>
        </authorList>
    </citation>
    <scope>NUCLEOTIDE SEQUENCE [LARGE SCALE GENOMIC DNA]</scope>
    <source>
        <strain evidence="12 13">DSM 40763</strain>
    </source>
</reference>
<dbReference type="PROSITE" id="PS00606">
    <property type="entry name" value="KS3_1"/>
    <property type="match status" value="3"/>
</dbReference>
<dbReference type="Pfam" id="PF00550">
    <property type="entry name" value="PP-binding"/>
    <property type="match status" value="3"/>
</dbReference>
<dbReference type="GeneID" id="75185333"/>
<keyword evidence="8" id="KW-0175">Coiled coil</keyword>
<dbReference type="InterPro" id="IPR013968">
    <property type="entry name" value="PKS_KR"/>
</dbReference>
<dbReference type="SMART" id="SM00827">
    <property type="entry name" value="PKS_AT"/>
    <property type="match status" value="3"/>
</dbReference>
<dbReference type="PANTHER" id="PTHR43775:SF51">
    <property type="entry name" value="INACTIVE PHENOLPHTHIOCEROL SYNTHESIS POLYKETIDE SYNTHASE TYPE I PKS1-RELATED"/>
    <property type="match status" value="1"/>
</dbReference>
<dbReference type="SMART" id="SM00823">
    <property type="entry name" value="PKS_PP"/>
    <property type="match status" value="3"/>
</dbReference>
<dbReference type="Pfam" id="PF00109">
    <property type="entry name" value="ketoacyl-synt"/>
    <property type="match status" value="3"/>
</dbReference>
<evidence type="ECO:0000256" key="7">
    <source>
        <dbReference type="ARBA" id="ARBA00023315"/>
    </source>
</evidence>
<evidence type="ECO:0000256" key="1">
    <source>
        <dbReference type="ARBA" id="ARBA00001957"/>
    </source>
</evidence>
<dbReference type="SUPFAM" id="SSF55048">
    <property type="entry name" value="Probable ACP-binding domain of malonyl-CoA ACP transacylase"/>
    <property type="match status" value="3"/>
</dbReference>
<feature type="domain" description="Ketosynthase family 3 (KS3)" evidence="11">
    <location>
        <begin position="1575"/>
        <end position="1990"/>
    </location>
</feature>
<feature type="domain" description="Carrier" evidence="10">
    <location>
        <begin position="1481"/>
        <end position="1556"/>
    </location>
</feature>
<feature type="region of interest" description="Disordered" evidence="9">
    <location>
        <begin position="3461"/>
        <end position="3485"/>
    </location>
</feature>
<dbReference type="PANTHER" id="PTHR43775">
    <property type="entry name" value="FATTY ACID SYNTHASE"/>
    <property type="match status" value="1"/>
</dbReference>
<keyword evidence="4" id="KW-0808">Transferase</keyword>
<dbReference type="GO" id="GO:0031177">
    <property type="term" value="F:phosphopantetheine binding"/>
    <property type="evidence" value="ECO:0007669"/>
    <property type="project" value="InterPro"/>
</dbReference>
<feature type="region of interest" description="Disordered" evidence="9">
    <location>
        <begin position="4481"/>
        <end position="4501"/>
    </location>
</feature>
<dbReference type="InterPro" id="IPR018201">
    <property type="entry name" value="Ketoacyl_synth_AS"/>
</dbReference>
<dbReference type="Gene3D" id="3.40.50.720">
    <property type="entry name" value="NAD(P)-binding Rossmann-like Domain"/>
    <property type="match status" value="3"/>
</dbReference>
<dbReference type="FunFam" id="1.10.1200.10:FF:000007">
    <property type="entry name" value="Probable polyketide synthase pks17"/>
    <property type="match status" value="2"/>
</dbReference>
<dbReference type="Pfam" id="PF18369">
    <property type="entry name" value="PKS_DE"/>
    <property type="match status" value="2"/>
</dbReference>
<gene>
    <name evidence="12" type="ORF">D8771_33845</name>
</gene>
<comment type="caution">
    <text evidence="12">The sequence shown here is derived from an EMBL/GenBank/DDBJ whole genome shotgun (WGS) entry which is preliminary data.</text>
</comment>
<dbReference type="FunFam" id="3.40.366.10:FF:000002">
    <property type="entry name" value="Probable polyketide synthase 2"/>
    <property type="match status" value="2"/>
</dbReference>
<dbReference type="InterPro" id="IPR016036">
    <property type="entry name" value="Malonyl_transacylase_ACP-bd"/>
</dbReference>
<feature type="domain" description="Carrier" evidence="10">
    <location>
        <begin position="4508"/>
        <end position="4583"/>
    </location>
</feature>
<dbReference type="CDD" id="cd08952">
    <property type="entry name" value="KR_1_SDR_x"/>
    <property type="match status" value="3"/>
</dbReference>
<feature type="coiled-coil region" evidence="8">
    <location>
        <begin position="8"/>
        <end position="35"/>
    </location>
</feature>
<dbReference type="Pfam" id="PF00698">
    <property type="entry name" value="Acyl_transf_1"/>
    <property type="match status" value="3"/>
</dbReference>
<dbReference type="FunFam" id="3.40.47.10:FF:000019">
    <property type="entry name" value="Polyketide synthase type I"/>
    <property type="match status" value="3"/>
</dbReference>
<dbReference type="InterPro" id="IPR050091">
    <property type="entry name" value="PKS_NRPS_Biosynth_Enz"/>
</dbReference>
<dbReference type="InterPro" id="IPR015083">
    <property type="entry name" value="NorB/c/GfsB-D-like_docking"/>
</dbReference>
<dbReference type="InterPro" id="IPR032821">
    <property type="entry name" value="PKS_assoc"/>
</dbReference>
<dbReference type="RefSeq" id="WP_135567826.1">
    <property type="nucleotide sequence ID" value="NZ_CP103060.1"/>
</dbReference>
<evidence type="ECO:0000313" key="12">
    <source>
        <dbReference type="EMBL" id="TGG74600.1"/>
    </source>
</evidence>
<dbReference type="InterPro" id="IPR020806">
    <property type="entry name" value="PKS_PP-bd"/>
</dbReference>
<dbReference type="InterPro" id="IPR014043">
    <property type="entry name" value="Acyl_transferase_dom"/>
</dbReference>
<dbReference type="SUPFAM" id="SSF53901">
    <property type="entry name" value="Thiolase-like"/>
    <property type="match status" value="3"/>
</dbReference>
<dbReference type="Gene3D" id="3.30.70.3290">
    <property type="match status" value="3"/>
</dbReference>
<dbReference type="GO" id="GO:0033068">
    <property type="term" value="P:macrolide biosynthetic process"/>
    <property type="evidence" value="ECO:0007669"/>
    <property type="project" value="UniProtKB-ARBA"/>
</dbReference>